<accession>A0A699HE39</accession>
<sequence>MTLEGKKTWWLKLGAGVYDSWKLHGDVEEIWDELSNLGLGLRCCLVSMVSRLNLVPKEVMWPLGSQVKSLRNFSWSSVPIGIISICHGSSLCFQGYNNTLCNQLSDGSLGHSWVQRKEFKTLRDRHGNNGMSDLIRGLVTKVRENRMEEHKERCILFNDTARDAPVYKIRRFEMIKYSFGQDEEYFAIKERKYDDLTSTNEDACCVYQEIFRSIDEGWMVTSAE</sequence>
<evidence type="ECO:0000313" key="1">
    <source>
        <dbReference type="EMBL" id="GEX97085.1"/>
    </source>
</evidence>
<dbReference type="EMBL" id="BKCJ010142548">
    <property type="protein sequence ID" value="GEX97085.1"/>
    <property type="molecule type" value="Genomic_DNA"/>
</dbReference>
<protein>
    <submittedName>
        <fullName evidence="1">Uncharacterized protein</fullName>
    </submittedName>
</protein>
<gene>
    <name evidence="1" type="ORF">Tci_369060</name>
</gene>
<organism evidence="1">
    <name type="scientific">Tanacetum cinerariifolium</name>
    <name type="common">Dalmatian daisy</name>
    <name type="synonym">Chrysanthemum cinerariifolium</name>
    <dbReference type="NCBI Taxonomy" id="118510"/>
    <lineage>
        <taxon>Eukaryota</taxon>
        <taxon>Viridiplantae</taxon>
        <taxon>Streptophyta</taxon>
        <taxon>Embryophyta</taxon>
        <taxon>Tracheophyta</taxon>
        <taxon>Spermatophyta</taxon>
        <taxon>Magnoliopsida</taxon>
        <taxon>eudicotyledons</taxon>
        <taxon>Gunneridae</taxon>
        <taxon>Pentapetalae</taxon>
        <taxon>asterids</taxon>
        <taxon>campanulids</taxon>
        <taxon>Asterales</taxon>
        <taxon>Asteraceae</taxon>
        <taxon>Asteroideae</taxon>
        <taxon>Anthemideae</taxon>
        <taxon>Anthemidinae</taxon>
        <taxon>Tanacetum</taxon>
    </lineage>
</organism>
<reference evidence="1" key="1">
    <citation type="journal article" date="2019" name="Sci. Rep.">
        <title>Draft genome of Tanacetum cinerariifolium, the natural source of mosquito coil.</title>
        <authorList>
            <person name="Yamashiro T."/>
            <person name="Shiraishi A."/>
            <person name="Satake H."/>
            <person name="Nakayama K."/>
        </authorList>
    </citation>
    <scope>NUCLEOTIDE SEQUENCE</scope>
</reference>
<proteinExistence type="predicted"/>
<name>A0A699HE39_TANCI</name>
<dbReference type="AlphaFoldDB" id="A0A699HE39"/>
<comment type="caution">
    <text evidence="1">The sequence shown here is derived from an EMBL/GenBank/DDBJ whole genome shotgun (WGS) entry which is preliminary data.</text>
</comment>